<reference evidence="2" key="1">
    <citation type="submission" date="2024-07" db="EMBL/GenBank/DDBJ databases">
        <authorList>
            <person name="Yu S.T."/>
        </authorList>
    </citation>
    <scope>NUCLEOTIDE SEQUENCE</scope>
    <source>
        <strain evidence="2">R28</strain>
    </source>
</reference>
<protein>
    <submittedName>
        <fullName evidence="2">Uncharacterized protein</fullName>
    </submittedName>
</protein>
<name>A0AB39QD06_9ACTN</name>
<dbReference type="RefSeq" id="WP_369174928.1">
    <property type="nucleotide sequence ID" value="NZ_CP163439.1"/>
</dbReference>
<gene>
    <name evidence="2" type="ORF">AB5J49_46645</name>
</gene>
<dbReference type="AlphaFoldDB" id="A0AB39QD06"/>
<evidence type="ECO:0000256" key="1">
    <source>
        <dbReference type="SAM" id="MobiDB-lite"/>
    </source>
</evidence>
<accession>A0AB39QD06</accession>
<evidence type="ECO:0000313" key="2">
    <source>
        <dbReference type="EMBL" id="XDQ40222.1"/>
    </source>
</evidence>
<dbReference type="EMBL" id="CP163439">
    <property type="protein sequence ID" value="XDQ40222.1"/>
    <property type="molecule type" value="Genomic_DNA"/>
</dbReference>
<organism evidence="2">
    <name type="scientific">Streptomyces sp. R28</name>
    <dbReference type="NCBI Taxonomy" id="3238628"/>
    <lineage>
        <taxon>Bacteria</taxon>
        <taxon>Bacillati</taxon>
        <taxon>Actinomycetota</taxon>
        <taxon>Actinomycetes</taxon>
        <taxon>Kitasatosporales</taxon>
        <taxon>Streptomycetaceae</taxon>
        <taxon>Streptomyces</taxon>
    </lineage>
</organism>
<proteinExistence type="predicted"/>
<sequence>MKATESHIKGEVRRVIAELRPDPSINPPEPRTRLSVLGYTPKRKAELCSALEEFFEVHLDRGVLDREDAVVADIERLVLDSLSMEGAPARRQNVTADRSKDPDPRAHMRADGMG</sequence>
<feature type="region of interest" description="Disordered" evidence="1">
    <location>
        <begin position="86"/>
        <end position="114"/>
    </location>
</feature>
<feature type="compositionally biased region" description="Basic and acidic residues" evidence="1">
    <location>
        <begin position="97"/>
        <end position="114"/>
    </location>
</feature>